<dbReference type="Proteomes" id="UP000292452">
    <property type="component" value="Unassembled WGS sequence"/>
</dbReference>
<keyword evidence="3" id="KW-0378">Hydrolase</keyword>
<dbReference type="InterPro" id="IPR051792">
    <property type="entry name" value="GGT_bact"/>
</dbReference>
<dbReference type="Pfam" id="PF01019">
    <property type="entry name" value="G_glu_transpept"/>
    <property type="match status" value="1"/>
</dbReference>
<dbReference type="Gene3D" id="1.10.246.130">
    <property type="match status" value="1"/>
</dbReference>
<keyword evidence="2" id="KW-0808">Transferase</keyword>
<dbReference type="PANTHER" id="PTHR43199">
    <property type="entry name" value="GLUTATHIONE HYDROLASE"/>
    <property type="match status" value="1"/>
</dbReference>
<dbReference type="InterPro" id="IPR043137">
    <property type="entry name" value="GGT_ssub_C"/>
</dbReference>
<dbReference type="GO" id="GO:0016740">
    <property type="term" value="F:transferase activity"/>
    <property type="evidence" value="ECO:0007669"/>
    <property type="project" value="UniProtKB-KW"/>
</dbReference>
<evidence type="ECO:0008006" key="7">
    <source>
        <dbReference type="Google" id="ProtNLM"/>
    </source>
</evidence>
<dbReference type="SUPFAM" id="SSF56235">
    <property type="entry name" value="N-terminal nucleophile aminohydrolases (Ntn hydrolases)"/>
    <property type="match status" value="1"/>
</dbReference>
<evidence type="ECO:0000256" key="4">
    <source>
        <dbReference type="ARBA" id="ARBA00023145"/>
    </source>
</evidence>
<dbReference type="AlphaFoldDB" id="A0A4Q9I205"/>
<sequence>MSPRAVQAATPATVGAGGGWATVAGTPELQGGYVTSTVDGPHTVRGRVGPKAAVAGKRAVASSQHPIVTTVLLDTLRAGGNAIDAAIAGSLVQAVVQQDMTNHAGTVSALVYEAATGQVHELNSIGTIVPGLPRFAPVPAGKGLFASFPGGPIAVTPGFMPGLKALHDRFATRSWAQACEAAVHWAEQGHPVTSFEHLVRAQTVDFFLYTPSGRRHFAPDGHLPQVGDRWRSAELAGTMRRLAADGPDHFITGEWARDFVTRGNELGWPVRLEHLAAIPPRWSAGYRWEHNGHTVVQQSPPERQGVFCRIVLGILQELDIVSLGHWSQSAEALYYLAHALRRASLETGLLNDPAVFDDASAAMTSKQLIAGFADILRHAKARVDLTEHVRLVRGNPAVAASGAAEQPVGSCELSVVDGAGNWVQMMNTLQSGGIPGEVVGGVPMVGSHQMNGLGSPFEGWHSGGGRPRSTLSSTMVLRDGAPWLALGSPGNVHCTVPQLLSNILDFGMRPYDADDAPRCLPYEDDHTISVESRVAPEVVTGLARLGVLVNPLPEYDYHMGTYQMSWRQEDGALGACSGPRREGVADGL</sequence>
<evidence type="ECO:0000256" key="1">
    <source>
        <dbReference type="ARBA" id="ARBA00009381"/>
    </source>
</evidence>
<reference evidence="5 6" key="1">
    <citation type="submission" date="2019-02" db="EMBL/GenBank/DDBJ databases">
        <title>Draft Genome Sequence of Streptomyces sp. AM-2504, identified by 16S rRNA comparative analysis as a Streptomyces Kasugaensis strain.</title>
        <authorList>
            <person name="Napolioni V."/>
            <person name="Giuliodori A.M."/>
            <person name="Spurio R."/>
            <person name="Fabbretti A."/>
        </authorList>
    </citation>
    <scope>NUCLEOTIDE SEQUENCE [LARGE SCALE GENOMIC DNA]</scope>
    <source>
        <strain evidence="5 6">AM-2504</strain>
    </source>
</reference>
<dbReference type="EMBL" id="SIXH01000001">
    <property type="protein sequence ID" value="TBO61662.1"/>
    <property type="molecule type" value="Genomic_DNA"/>
</dbReference>
<dbReference type="PANTHER" id="PTHR43199:SF1">
    <property type="entry name" value="GLUTATHIONE HYDROLASE PROENZYME"/>
    <property type="match status" value="1"/>
</dbReference>
<dbReference type="InterPro" id="IPR029055">
    <property type="entry name" value="Ntn_hydrolases_N"/>
</dbReference>
<comment type="similarity">
    <text evidence="1">Belongs to the gamma-glutamyltransferase family.</text>
</comment>
<dbReference type="GO" id="GO:0016787">
    <property type="term" value="F:hydrolase activity"/>
    <property type="evidence" value="ECO:0007669"/>
    <property type="project" value="UniProtKB-KW"/>
</dbReference>
<evidence type="ECO:0000256" key="3">
    <source>
        <dbReference type="ARBA" id="ARBA00022801"/>
    </source>
</evidence>
<evidence type="ECO:0000313" key="6">
    <source>
        <dbReference type="Proteomes" id="UP000292452"/>
    </source>
</evidence>
<evidence type="ECO:0000256" key="2">
    <source>
        <dbReference type="ARBA" id="ARBA00022679"/>
    </source>
</evidence>
<keyword evidence="6" id="KW-1185">Reference proteome</keyword>
<accession>A0A4Q9I205</accession>
<comment type="caution">
    <text evidence="5">The sequence shown here is derived from an EMBL/GenBank/DDBJ whole genome shotgun (WGS) entry which is preliminary data.</text>
</comment>
<gene>
    <name evidence="5" type="ORF">EYS09_00245</name>
</gene>
<protein>
    <recommendedName>
        <fullName evidence="7">Gamma-glutamyltransferase</fullName>
    </recommendedName>
</protein>
<name>A0A4Q9I205_STRKA</name>
<dbReference type="PRINTS" id="PR01210">
    <property type="entry name" value="GGTRANSPTASE"/>
</dbReference>
<dbReference type="Gene3D" id="3.60.20.40">
    <property type="match status" value="1"/>
</dbReference>
<proteinExistence type="inferred from homology"/>
<evidence type="ECO:0000313" key="5">
    <source>
        <dbReference type="EMBL" id="TBO61662.1"/>
    </source>
</evidence>
<organism evidence="5 6">
    <name type="scientific">Streptomyces kasugaensis</name>
    <dbReference type="NCBI Taxonomy" id="1946"/>
    <lineage>
        <taxon>Bacteria</taxon>
        <taxon>Bacillati</taxon>
        <taxon>Actinomycetota</taxon>
        <taxon>Actinomycetes</taxon>
        <taxon>Kitasatosporales</taxon>
        <taxon>Streptomycetaceae</taxon>
        <taxon>Streptomyces</taxon>
    </lineage>
</organism>
<keyword evidence="4" id="KW-0865">Zymogen</keyword>
<dbReference type="InterPro" id="IPR043138">
    <property type="entry name" value="GGT_lsub"/>
</dbReference>